<dbReference type="CDD" id="cd00096">
    <property type="entry name" value="Ig"/>
    <property type="match status" value="1"/>
</dbReference>
<dbReference type="GO" id="GO:0043005">
    <property type="term" value="C:neuron projection"/>
    <property type="evidence" value="ECO:0007669"/>
    <property type="project" value="TreeGrafter"/>
</dbReference>
<keyword evidence="2" id="KW-1003">Cell membrane</keyword>
<proteinExistence type="predicted"/>
<dbReference type="EMBL" id="OB660529">
    <property type="protein sequence ID" value="CAD7225232.1"/>
    <property type="molecule type" value="Genomic_DNA"/>
</dbReference>
<dbReference type="OrthoDB" id="10012075at2759"/>
<evidence type="ECO:0000256" key="3">
    <source>
        <dbReference type="ARBA" id="ARBA00022729"/>
    </source>
</evidence>
<dbReference type="InterPro" id="IPR013783">
    <property type="entry name" value="Ig-like_fold"/>
</dbReference>
<feature type="compositionally biased region" description="Basic and acidic residues" evidence="9">
    <location>
        <begin position="409"/>
        <end position="419"/>
    </location>
</feature>
<keyword evidence="5" id="KW-0472">Membrane</keyword>
<protein>
    <submittedName>
        <fullName evidence="10">Uncharacterized protein</fullName>
    </submittedName>
</protein>
<dbReference type="InterPro" id="IPR007110">
    <property type="entry name" value="Ig-like_dom"/>
</dbReference>
<sequence>QQVAWLHDKEDNNAIILAVHEKVITQNPRISVSQSSHRTWSLHVKDVDRSDAGKYTCQINAGIYINNSGYLKVVVPPEILDSESSSDVIAREGRDVSLRCKAQGSPTPSVYWEREGGQKIFLEKNRQVLRYDGEELTLLGVNRRDMGVYRCVASNDVPPPRSKRIMLTVDFPPNLSIENQLLGAKYGDAVTLECNVEAQPPSINYWIRENVSSIALVLPPNPSSSPVPGETVQSSDRVEIREVKGLLPYQQRMVLRINFVQKNDFGEFRCVARNPSGTTESAIKLYEVVPSTTTSTAPPPTPSTAPTGVAREGDHSLFDRDLQPPSGEYCAGWLGAVALFVAGMWSRSRCQDDSTSLVCGVLLEGPETVEPNTVERPRAIATKSVVSQHEGGGWESAPNPVDNTASSADLREARGERNSPHAPQDTSSEHEGGGWESAPNPVDNTASSADLREARGERNSPHAPQDTSSACSLGLTGTTAGTAFNVVVLLIITIP</sequence>
<keyword evidence="6" id="KW-1015">Disulfide bond</keyword>
<reference evidence="10" key="1">
    <citation type="submission" date="2020-11" db="EMBL/GenBank/DDBJ databases">
        <authorList>
            <person name="Tran Van P."/>
        </authorList>
    </citation>
    <scope>NUCLEOTIDE SEQUENCE</scope>
</reference>
<keyword evidence="3" id="KW-0732">Signal</keyword>
<keyword evidence="8" id="KW-0393">Immunoglobulin domain</keyword>
<dbReference type="SUPFAM" id="SSF48726">
    <property type="entry name" value="Immunoglobulin"/>
    <property type="match status" value="3"/>
</dbReference>
<dbReference type="SMART" id="SM00408">
    <property type="entry name" value="IGc2"/>
    <property type="match status" value="2"/>
</dbReference>
<comment type="subcellular location">
    <subcellularLocation>
        <location evidence="1">Cell membrane</location>
    </subcellularLocation>
</comment>
<dbReference type="InterPro" id="IPR003599">
    <property type="entry name" value="Ig_sub"/>
</dbReference>
<dbReference type="AlphaFoldDB" id="A0A7R8W7H6"/>
<dbReference type="InterPro" id="IPR051170">
    <property type="entry name" value="Neural/epithelial_adhesion"/>
</dbReference>
<evidence type="ECO:0000256" key="9">
    <source>
        <dbReference type="SAM" id="MobiDB-lite"/>
    </source>
</evidence>
<feature type="region of interest" description="Disordered" evidence="9">
    <location>
        <begin position="384"/>
        <end position="446"/>
    </location>
</feature>
<accession>A0A7R8W7H6</accession>
<dbReference type="GO" id="GO:0005886">
    <property type="term" value="C:plasma membrane"/>
    <property type="evidence" value="ECO:0007669"/>
    <property type="project" value="UniProtKB-SubCell"/>
</dbReference>
<evidence type="ECO:0000256" key="6">
    <source>
        <dbReference type="ARBA" id="ARBA00023157"/>
    </source>
</evidence>
<dbReference type="SMART" id="SM00409">
    <property type="entry name" value="IG"/>
    <property type="match status" value="3"/>
</dbReference>
<dbReference type="Pfam" id="PF13927">
    <property type="entry name" value="Ig_3"/>
    <property type="match status" value="2"/>
</dbReference>
<organism evidence="10">
    <name type="scientific">Cyprideis torosa</name>
    <dbReference type="NCBI Taxonomy" id="163714"/>
    <lineage>
        <taxon>Eukaryota</taxon>
        <taxon>Metazoa</taxon>
        <taxon>Ecdysozoa</taxon>
        <taxon>Arthropoda</taxon>
        <taxon>Crustacea</taxon>
        <taxon>Oligostraca</taxon>
        <taxon>Ostracoda</taxon>
        <taxon>Podocopa</taxon>
        <taxon>Podocopida</taxon>
        <taxon>Cytherocopina</taxon>
        <taxon>Cytheroidea</taxon>
        <taxon>Cytherideidae</taxon>
        <taxon>Cyprideis</taxon>
    </lineage>
</organism>
<evidence type="ECO:0000256" key="4">
    <source>
        <dbReference type="ARBA" id="ARBA00022737"/>
    </source>
</evidence>
<dbReference type="InterPro" id="IPR036179">
    <property type="entry name" value="Ig-like_dom_sf"/>
</dbReference>
<dbReference type="Gene3D" id="2.60.40.10">
    <property type="entry name" value="Immunoglobulins"/>
    <property type="match status" value="3"/>
</dbReference>
<dbReference type="FunFam" id="2.60.40.10:FF:000328">
    <property type="entry name" value="CLUMA_CG000981, isoform A"/>
    <property type="match status" value="1"/>
</dbReference>
<dbReference type="PANTHER" id="PTHR12231">
    <property type="entry name" value="CTX-RELATED TYPE I TRANSMEMBRANE PROTEIN"/>
    <property type="match status" value="1"/>
</dbReference>
<evidence type="ECO:0000256" key="1">
    <source>
        <dbReference type="ARBA" id="ARBA00004236"/>
    </source>
</evidence>
<dbReference type="PROSITE" id="PS50835">
    <property type="entry name" value="IG_LIKE"/>
    <property type="match status" value="3"/>
</dbReference>
<evidence type="ECO:0000256" key="5">
    <source>
        <dbReference type="ARBA" id="ARBA00023136"/>
    </source>
</evidence>
<feature type="region of interest" description="Disordered" evidence="9">
    <location>
        <begin position="291"/>
        <end position="312"/>
    </location>
</feature>
<keyword evidence="7" id="KW-0325">Glycoprotein</keyword>
<gene>
    <name evidence="10" type="ORF">CTOB1V02_LOCUS3177</name>
</gene>
<evidence type="ECO:0000256" key="7">
    <source>
        <dbReference type="ARBA" id="ARBA00023180"/>
    </source>
</evidence>
<dbReference type="InterPro" id="IPR003598">
    <property type="entry name" value="Ig_sub2"/>
</dbReference>
<evidence type="ECO:0000256" key="8">
    <source>
        <dbReference type="ARBA" id="ARBA00023319"/>
    </source>
</evidence>
<evidence type="ECO:0000256" key="2">
    <source>
        <dbReference type="ARBA" id="ARBA00022475"/>
    </source>
</evidence>
<name>A0A7R8W7H6_9CRUS</name>
<evidence type="ECO:0000313" key="10">
    <source>
        <dbReference type="EMBL" id="CAD7225232.1"/>
    </source>
</evidence>
<keyword evidence="4" id="KW-0677">Repeat</keyword>
<feature type="non-terminal residue" evidence="10">
    <location>
        <position position="495"/>
    </location>
</feature>
<dbReference type="PANTHER" id="PTHR12231:SF253">
    <property type="entry name" value="DPR-INTERACTING PROTEIN ETA, ISOFORM B-RELATED"/>
    <property type="match status" value="1"/>
</dbReference>